<evidence type="ECO:0000259" key="2">
    <source>
        <dbReference type="Pfam" id="PF13843"/>
    </source>
</evidence>
<comment type="caution">
    <text evidence="3">The sequence shown here is derived from an EMBL/GenBank/DDBJ whole genome shotgun (WGS) entry which is preliminary data.</text>
</comment>
<dbReference type="Pfam" id="PF13843">
    <property type="entry name" value="DDE_Tnp_1_7"/>
    <property type="match status" value="2"/>
</dbReference>
<feature type="domain" description="PiggyBac transposable element-derived protein" evidence="2">
    <location>
        <begin position="2"/>
        <end position="82"/>
    </location>
</feature>
<dbReference type="VEuPathDB" id="VectorBase:LOC119178599"/>
<evidence type="ECO:0000256" key="1">
    <source>
        <dbReference type="SAM" id="MobiDB-lite"/>
    </source>
</evidence>
<feature type="region of interest" description="Disordered" evidence="1">
    <location>
        <begin position="206"/>
        <end position="227"/>
    </location>
</feature>
<dbReference type="Proteomes" id="UP000821866">
    <property type="component" value="Unassembled WGS sequence"/>
</dbReference>
<evidence type="ECO:0000313" key="3">
    <source>
        <dbReference type="EMBL" id="KAH7932404.1"/>
    </source>
</evidence>
<keyword evidence="4" id="KW-1185">Reference proteome</keyword>
<gene>
    <name evidence="3" type="ORF">HPB51_029306</name>
</gene>
<evidence type="ECO:0000313" key="4">
    <source>
        <dbReference type="Proteomes" id="UP000821866"/>
    </source>
</evidence>
<dbReference type="AlphaFoldDB" id="A0A9J6CUG0"/>
<dbReference type="InterPro" id="IPR029526">
    <property type="entry name" value="PGBD"/>
</dbReference>
<reference evidence="3" key="1">
    <citation type="journal article" date="2020" name="Cell">
        <title>Large-Scale Comparative Analyses of Tick Genomes Elucidate Their Genetic Diversity and Vector Capacities.</title>
        <authorList>
            <consortium name="Tick Genome and Microbiome Consortium (TIGMIC)"/>
            <person name="Jia N."/>
            <person name="Wang J."/>
            <person name="Shi W."/>
            <person name="Du L."/>
            <person name="Sun Y."/>
            <person name="Zhan W."/>
            <person name="Jiang J.F."/>
            <person name="Wang Q."/>
            <person name="Zhang B."/>
            <person name="Ji P."/>
            <person name="Bell-Sakyi L."/>
            <person name="Cui X.M."/>
            <person name="Yuan T.T."/>
            <person name="Jiang B.G."/>
            <person name="Yang W.F."/>
            <person name="Lam T.T."/>
            <person name="Chang Q.C."/>
            <person name="Ding S.J."/>
            <person name="Wang X.J."/>
            <person name="Zhu J.G."/>
            <person name="Ruan X.D."/>
            <person name="Zhao L."/>
            <person name="Wei J.T."/>
            <person name="Ye R.Z."/>
            <person name="Que T.C."/>
            <person name="Du C.H."/>
            <person name="Zhou Y.H."/>
            <person name="Cheng J.X."/>
            <person name="Dai P.F."/>
            <person name="Guo W.B."/>
            <person name="Han X.H."/>
            <person name="Huang E.J."/>
            <person name="Li L.F."/>
            <person name="Wei W."/>
            <person name="Gao Y.C."/>
            <person name="Liu J.Z."/>
            <person name="Shao H.Z."/>
            <person name="Wang X."/>
            <person name="Wang C.C."/>
            <person name="Yang T.C."/>
            <person name="Huo Q.B."/>
            <person name="Li W."/>
            <person name="Chen H.Y."/>
            <person name="Chen S.E."/>
            <person name="Zhou L.G."/>
            <person name="Ni X.B."/>
            <person name="Tian J.H."/>
            <person name="Sheng Y."/>
            <person name="Liu T."/>
            <person name="Pan Y.S."/>
            <person name="Xia L.Y."/>
            <person name="Li J."/>
            <person name="Zhao F."/>
            <person name="Cao W.C."/>
        </authorList>
    </citation>
    <scope>NUCLEOTIDE SEQUENCE</scope>
    <source>
        <strain evidence="3">Rmic-2018</strain>
    </source>
</reference>
<sequence length="280" mass="32506">MDLVADSMSVDRFSEIRRFLHFKDKSDTLSFQNDRVAGMRPFIDALNEAFCSAVDPEEYQFVAEMAIPLKGRSSTEQYLPTDNITVTRWLDNSLVHVVSSYTGRQPEGTTKRYNRKERKVMDVTRLYSVELYNKHIGGVDLVDSLISRYRKDVRNKRGYLKIFFHLLNAAVVNAWIVWRWDKGVEHPMNQLEFRSRVAKALIFRGETAQSSKRRGRPSNDSPTAPINKRVFNHVSLEKRLGWRASFPKEERTKVRQPLSKPCLPQQDKVPLWSVQRASVS</sequence>
<dbReference type="PANTHER" id="PTHR47272:SF2">
    <property type="entry name" value="PIGGYBAC TRANSPOSABLE ELEMENT-DERIVED PROTEIN 3-LIKE"/>
    <property type="match status" value="1"/>
</dbReference>
<dbReference type="PANTHER" id="PTHR47272">
    <property type="entry name" value="DDE_TNP_1_7 DOMAIN-CONTAINING PROTEIN"/>
    <property type="match status" value="1"/>
</dbReference>
<protein>
    <recommendedName>
        <fullName evidence="2">PiggyBac transposable element-derived protein domain-containing protein</fullName>
    </recommendedName>
</protein>
<proteinExistence type="predicted"/>
<feature type="domain" description="PiggyBac transposable element-derived protein" evidence="2">
    <location>
        <begin position="83"/>
        <end position="175"/>
    </location>
</feature>
<name>A0A9J6CUG0_RHIMP</name>
<dbReference type="EMBL" id="JABSTU010006716">
    <property type="protein sequence ID" value="KAH7932404.1"/>
    <property type="molecule type" value="Genomic_DNA"/>
</dbReference>
<organism evidence="3 4">
    <name type="scientific">Rhipicephalus microplus</name>
    <name type="common">Cattle tick</name>
    <name type="synonym">Boophilus microplus</name>
    <dbReference type="NCBI Taxonomy" id="6941"/>
    <lineage>
        <taxon>Eukaryota</taxon>
        <taxon>Metazoa</taxon>
        <taxon>Ecdysozoa</taxon>
        <taxon>Arthropoda</taxon>
        <taxon>Chelicerata</taxon>
        <taxon>Arachnida</taxon>
        <taxon>Acari</taxon>
        <taxon>Parasitiformes</taxon>
        <taxon>Ixodida</taxon>
        <taxon>Ixodoidea</taxon>
        <taxon>Ixodidae</taxon>
        <taxon>Rhipicephalinae</taxon>
        <taxon>Rhipicephalus</taxon>
        <taxon>Boophilus</taxon>
    </lineage>
</organism>
<reference evidence="3" key="2">
    <citation type="submission" date="2021-09" db="EMBL/GenBank/DDBJ databases">
        <authorList>
            <person name="Jia N."/>
            <person name="Wang J."/>
            <person name="Shi W."/>
            <person name="Du L."/>
            <person name="Sun Y."/>
            <person name="Zhan W."/>
            <person name="Jiang J."/>
            <person name="Wang Q."/>
            <person name="Zhang B."/>
            <person name="Ji P."/>
            <person name="Sakyi L.B."/>
            <person name="Cui X."/>
            <person name="Yuan T."/>
            <person name="Jiang B."/>
            <person name="Yang W."/>
            <person name="Lam T.T.-Y."/>
            <person name="Chang Q."/>
            <person name="Ding S."/>
            <person name="Wang X."/>
            <person name="Zhu J."/>
            <person name="Ruan X."/>
            <person name="Zhao L."/>
            <person name="Wei J."/>
            <person name="Que T."/>
            <person name="Du C."/>
            <person name="Cheng J."/>
            <person name="Dai P."/>
            <person name="Han X."/>
            <person name="Huang E."/>
            <person name="Gao Y."/>
            <person name="Liu J."/>
            <person name="Shao H."/>
            <person name="Ye R."/>
            <person name="Li L."/>
            <person name="Wei W."/>
            <person name="Wang X."/>
            <person name="Wang C."/>
            <person name="Huo Q."/>
            <person name="Li W."/>
            <person name="Guo W."/>
            <person name="Chen H."/>
            <person name="Chen S."/>
            <person name="Zhou L."/>
            <person name="Zhou L."/>
            <person name="Ni X."/>
            <person name="Tian J."/>
            <person name="Zhou Y."/>
            <person name="Sheng Y."/>
            <person name="Liu T."/>
            <person name="Pan Y."/>
            <person name="Xia L."/>
            <person name="Li J."/>
            <person name="Zhao F."/>
            <person name="Cao W."/>
        </authorList>
    </citation>
    <scope>NUCLEOTIDE SEQUENCE</scope>
    <source>
        <strain evidence="3">Rmic-2018</strain>
        <tissue evidence="3">Larvae</tissue>
    </source>
</reference>
<accession>A0A9J6CUG0</accession>